<dbReference type="EMBL" id="JBBXJM010000004">
    <property type="protein sequence ID" value="KAL1408491.1"/>
    <property type="molecule type" value="Genomic_DNA"/>
</dbReference>
<feature type="compositionally biased region" description="Basic and acidic residues" evidence="1">
    <location>
        <begin position="27"/>
        <end position="37"/>
    </location>
</feature>
<dbReference type="Proteomes" id="UP001565368">
    <property type="component" value="Unassembled WGS sequence"/>
</dbReference>
<evidence type="ECO:0000313" key="3">
    <source>
        <dbReference type="Proteomes" id="UP001565368"/>
    </source>
</evidence>
<keyword evidence="3" id="KW-1185">Reference proteome</keyword>
<name>A0ABR3Q191_9TREE</name>
<organism evidence="2 3">
    <name type="scientific">Vanrija albida</name>
    <dbReference type="NCBI Taxonomy" id="181172"/>
    <lineage>
        <taxon>Eukaryota</taxon>
        <taxon>Fungi</taxon>
        <taxon>Dikarya</taxon>
        <taxon>Basidiomycota</taxon>
        <taxon>Agaricomycotina</taxon>
        <taxon>Tremellomycetes</taxon>
        <taxon>Trichosporonales</taxon>
        <taxon>Trichosporonaceae</taxon>
        <taxon>Vanrija</taxon>
    </lineage>
</organism>
<dbReference type="GeneID" id="95986346"/>
<proteinExistence type="predicted"/>
<gene>
    <name evidence="2" type="ORF">Q8F55_005303</name>
</gene>
<accession>A0ABR3Q191</accession>
<protein>
    <submittedName>
        <fullName evidence="2">Uncharacterized protein</fullName>
    </submittedName>
</protein>
<evidence type="ECO:0000313" key="2">
    <source>
        <dbReference type="EMBL" id="KAL1408491.1"/>
    </source>
</evidence>
<dbReference type="InterPro" id="IPR019034">
    <property type="entry name" value="UPF0390"/>
</dbReference>
<comment type="caution">
    <text evidence="2">The sequence shown here is derived from an EMBL/GenBank/DDBJ whole genome shotgun (WGS) entry which is preliminary data.</text>
</comment>
<sequence length="87" mass="9305">MAQGASKGLKAKKESGGRKKGGKLPKGRREFAPKKLDHVREKITTKKLSSKINNSIEKQMVNAASSGKLTIMKNKGDLEAGAGKAKK</sequence>
<feature type="region of interest" description="Disordered" evidence="1">
    <location>
        <begin position="1"/>
        <end position="37"/>
    </location>
</feature>
<dbReference type="Pfam" id="PF09495">
    <property type="entry name" value="DUF2462"/>
    <property type="match status" value="1"/>
</dbReference>
<dbReference type="RefSeq" id="XP_069208435.1">
    <property type="nucleotide sequence ID" value="XM_069353793.1"/>
</dbReference>
<reference evidence="2 3" key="1">
    <citation type="submission" date="2023-08" db="EMBL/GenBank/DDBJ databases">
        <title>Annotated Genome Sequence of Vanrija albida AlHP1.</title>
        <authorList>
            <person name="Herzog R."/>
        </authorList>
    </citation>
    <scope>NUCLEOTIDE SEQUENCE [LARGE SCALE GENOMIC DNA]</scope>
    <source>
        <strain evidence="2 3">AlHP1</strain>
    </source>
</reference>
<evidence type="ECO:0000256" key="1">
    <source>
        <dbReference type="SAM" id="MobiDB-lite"/>
    </source>
</evidence>